<keyword evidence="6 8" id="KW-0472">Membrane</keyword>
<keyword evidence="7 8" id="KW-0998">Cell outer membrane</keyword>
<evidence type="ECO:0000256" key="3">
    <source>
        <dbReference type="ARBA" id="ARBA00022452"/>
    </source>
</evidence>
<dbReference type="InterPro" id="IPR039426">
    <property type="entry name" value="TonB-dep_rcpt-like"/>
</dbReference>
<dbReference type="InterPro" id="IPR036942">
    <property type="entry name" value="Beta-barrel_TonB_sf"/>
</dbReference>
<dbReference type="InterPro" id="IPR012910">
    <property type="entry name" value="Plug_dom"/>
</dbReference>
<dbReference type="InterPro" id="IPR037066">
    <property type="entry name" value="Plug_dom_sf"/>
</dbReference>
<evidence type="ECO:0000256" key="5">
    <source>
        <dbReference type="ARBA" id="ARBA00022729"/>
    </source>
</evidence>
<dbReference type="Gene3D" id="2.170.130.10">
    <property type="entry name" value="TonB-dependent receptor, plug domain"/>
    <property type="match status" value="1"/>
</dbReference>
<keyword evidence="4 8" id="KW-0812">Transmembrane</keyword>
<evidence type="ECO:0000256" key="2">
    <source>
        <dbReference type="ARBA" id="ARBA00022448"/>
    </source>
</evidence>
<dbReference type="PANTHER" id="PTHR30069">
    <property type="entry name" value="TONB-DEPENDENT OUTER MEMBRANE RECEPTOR"/>
    <property type="match status" value="1"/>
</dbReference>
<reference evidence="10" key="1">
    <citation type="journal article" date="2020" name="mSystems">
        <title>Genome- and Community-Level Interaction Insights into Carbon Utilization and Element Cycling Functions of Hydrothermarchaeota in Hydrothermal Sediment.</title>
        <authorList>
            <person name="Zhou Z."/>
            <person name="Liu Y."/>
            <person name="Xu W."/>
            <person name="Pan J."/>
            <person name="Luo Z.H."/>
            <person name="Li M."/>
        </authorList>
    </citation>
    <scope>NUCLEOTIDE SEQUENCE [LARGE SCALE GENOMIC DNA]</scope>
    <source>
        <strain evidence="10">SpSt-780</strain>
    </source>
</reference>
<gene>
    <name evidence="10" type="ORF">ENV67_08190</name>
</gene>
<evidence type="ECO:0000256" key="6">
    <source>
        <dbReference type="ARBA" id="ARBA00023136"/>
    </source>
</evidence>
<name>A0A7C4UHH2_UNCW3</name>
<sequence>MRKILLLLIIVIFNVFSQELGLEEILEKEIAVASYKELTVEASPGIISILTEEDIKNSGARDLIDLLYLVPGIQFGLDVEGVVGIGLRGNWGHEGKILLMIDGIEMNEIDYGTLQFGNHFSLDQIKEIQIIRGPGSTMYGGYAEIGVINIITKKNDNFKNLYFSGLLGKMEKGLSRGNMNIGFGKKISDFNFTTLFFKGYGIRSDRVYTDLNGNTYDMKNNSEISPLNINLKLGFKDLDFVFIYDSYKTTERDYWGENLPYAINEDFISYLFSIKYNISLNNIKITPRIDFKMEKPWLIKDTIEEGNYYNDRYLFRLNGGLTLIYEPFNSLIISAGGNFIFDSLKSEIYNDGFEGVSYKNKVIFSDGTLKSNFGNLFFGGRYENHSKYGVTIVPRFCYTKIFEPFHLKFLYTNAFRSPTIENIRLTPDIKPERTNIYEIESGFKMSKQLYFTFNIFDISIYKLIVYYTYYDSLNQTNYEGYKNEGNIETMGFETELRYKKDWVSFYATYSYYFAHKNNVELYKVPEDITSDKYILLGFPHHKITFNSNIYMNRIKINPSMIYLSERYSTEKKFPQIFLLNLYCTIDNILIKGVDLGLGIYNILNADFDFIQPYDGGHPPLPGPSREMIIKLNYNI</sequence>
<dbReference type="Gene3D" id="2.40.170.20">
    <property type="entry name" value="TonB-dependent receptor, beta-barrel domain"/>
    <property type="match status" value="1"/>
</dbReference>
<dbReference type="SUPFAM" id="SSF56935">
    <property type="entry name" value="Porins"/>
    <property type="match status" value="1"/>
</dbReference>
<dbReference type="GO" id="GO:0044718">
    <property type="term" value="P:siderophore transmembrane transport"/>
    <property type="evidence" value="ECO:0007669"/>
    <property type="project" value="TreeGrafter"/>
</dbReference>
<evidence type="ECO:0000256" key="1">
    <source>
        <dbReference type="ARBA" id="ARBA00004571"/>
    </source>
</evidence>
<protein>
    <submittedName>
        <fullName evidence="10">TonB-dependent receptor</fullName>
    </submittedName>
</protein>
<evidence type="ECO:0000256" key="8">
    <source>
        <dbReference type="PROSITE-ProRule" id="PRU01360"/>
    </source>
</evidence>
<proteinExistence type="inferred from homology"/>
<evidence type="ECO:0000313" key="10">
    <source>
        <dbReference type="EMBL" id="HGW92498.1"/>
    </source>
</evidence>
<dbReference type="PROSITE" id="PS52016">
    <property type="entry name" value="TONB_DEPENDENT_REC_3"/>
    <property type="match status" value="1"/>
</dbReference>
<comment type="similarity">
    <text evidence="8">Belongs to the TonB-dependent receptor family.</text>
</comment>
<evidence type="ECO:0000256" key="4">
    <source>
        <dbReference type="ARBA" id="ARBA00022692"/>
    </source>
</evidence>
<dbReference type="Pfam" id="PF07715">
    <property type="entry name" value="Plug"/>
    <property type="match status" value="1"/>
</dbReference>
<keyword evidence="5" id="KW-0732">Signal</keyword>
<dbReference type="EMBL" id="DTHG01000099">
    <property type="protein sequence ID" value="HGW92498.1"/>
    <property type="molecule type" value="Genomic_DNA"/>
</dbReference>
<dbReference type="PANTHER" id="PTHR30069:SF29">
    <property type="entry name" value="HEMOGLOBIN AND HEMOGLOBIN-HAPTOGLOBIN-BINDING PROTEIN 1-RELATED"/>
    <property type="match status" value="1"/>
</dbReference>
<comment type="subcellular location">
    <subcellularLocation>
        <location evidence="1 8">Cell outer membrane</location>
        <topology evidence="1 8">Multi-pass membrane protein</topology>
    </subcellularLocation>
</comment>
<keyword evidence="2 8" id="KW-0813">Transport</keyword>
<evidence type="ECO:0000259" key="9">
    <source>
        <dbReference type="Pfam" id="PF07715"/>
    </source>
</evidence>
<evidence type="ECO:0000256" key="7">
    <source>
        <dbReference type="ARBA" id="ARBA00023237"/>
    </source>
</evidence>
<feature type="domain" description="TonB-dependent receptor plug" evidence="9">
    <location>
        <begin position="41"/>
        <end position="144"/>
    </location>
</feature>
<dbReference type="GO" id="GO:0015344">
    <property type="term" value="F:siderophore uptake transmembrane transporter activity"/>
    <property type="evidence" value="ECO:0007669"/>
    <property type="project" value="TreeGrafter"/>
</dbReference>
<organism evidence="10">
    <name type="scientific">candidate division WOR-3 bacterium</name>
    <dbReference type="NCBI Taxonomy" id="2052148"/>
    <lineage>
        <taxon>Bacteria</taxon>
        <taxon>Bacteria division WOR-3</taxon>
    </lineage>
</organism>
<dbReference type="AlphaFoldDB" id="A0A7C4UHH2"/>
<keyword evidence="3 8" id="KW-1134">Transmembrane beta strand</keyword>
<accession>A0A7C4UHH2</accession>
<keyword evidence="10" id="KW-0675">Receptor</keyword>
<comment type="caution">
    <text evidence="10">The sequence shown here is derived from an EMBL/GenBank/DDBJ whole genome shotgun (WGS) entry which is preliminary data.</text>
</comment>
<dbReference type="GO" id="GO:0009279">
    <property type="term" value="C:cell outer membrane"/>
    <property type="evidence" value="ECO:0007669"/>
    <property type="project" value="UniProtKB-SubCell"/>
</dbReference>